<feature type="region of interest" description="Disordered" evidence="2">
    <location>
        <begin position="917"/>
        <end position="951"/>
    </location>
</feature>
<accession>A0A194VQ33</accession>
<dbReference type="Gene3D" id="3.30.810.10">
    <property type="entry name" value="2-Layer Sandwich"/>
    <property type="match status" value="1"/>
</dbReference>
<name>A0A194VQ33_CYTMA</name>
<feature type="compositionally biased region" description="Acidic residues" evidence="2">
    <location>
        <begin position="559"/>
        <end position="571"/>
    </location>
</feature>
<feature type="compositionally biased region" description="Basic and acidic residues" evidence="2">
    <location>
        <begin position="612"/>
        <end position="621"/>
    </location>
</feature>
<feature type="domain" description="PIPK" evidence="3">
    <location>
        <begin position="632"/>
        <end position="1019"/>
    </location>
</feature>
<dbReference type="InterPro" id="IPR027484">
    <property type="entry name" value="PInositol-4-P-5-kinase_N"/>
</dbReference>
<reference evidence="4" key="1">
    <citation type="submission" date="2014-12" db="EMBL/GenBank/DDBJ databases">
        <title>Genome Sequence of Valsa Canker Pathogens Uncovers a Specific Adaption of Colonization on Woody Bark.</title>
        <authorList>
            <person name="Yin Z."/>
            <person name="Liu H."/>
            <person name="Gao X."/>
            <person name="Li Z."/>
            <person name="Song N."/>
            <person name="Ke X."/>
            <person name="Dai Q."/>
            <person name="Wu Y."/>
            <person name="Sun Y."/>
            <person name="Xu J.-R."/>
            <person name="Kang Z.K."/>
            <person name="Wang L."/>
            <person name="Huang L."/>
        </authorList>
    </citation>
    <scope>NUCLEOTIDE SEQUENCE [LARGE SCALE GENOMIC DNA]</scope>
    <source>
        <strain evidence="4">03-8</strain>
    </source>
</reference>
<feature type="compositionally biased region" description="Acidic residues" evidence="2">
    <location>
        <begin position="513"/>
        <end position="523"/>
    </location>
</feature>
<dbReference type="GO" id="GO:0016308">
    <property type="term" value="F:1-phosphatidylinositol-4-phosphate 5-kinase activity"/>
    <property type="evidence" value="ECO:0007669"/>
    <property type="project" value="TreeGrafter"/>
</dbReference>
<feature type="compositionally biased region" description="Basic and acidic residues" evidence="2">
    <location>
        <begin position="160"/>
        <end position="174"/>
    </location>
</feature>
<evidence type="ECO:0000256" key="2">
    <source>
        <dbReference type="SAM" id="MobiDB-lite"/>
    </source>
</evidence>
<dbReference type="PROSITE" id="PS51455">
    <property type="entry name" value="PIPK"/>
    <property type="match status" value="1"/>
</dbReference>
<keyword evidence="1" id="KW-0067">ATP-binding</keyword>
<feature type="compositionally biased region" description="Basic and acidic residues" evidence="2">
    <location>
        <begin position="445"/>
        <end position="455"/>
    </location>
</feature>
<organism evidence="4 5">
    <name type="scientific">Cytospora mali</name>
    <name type="common">Apple Valsa canker fungus</name>
    <name type="synonym">Valsa mali</name>
    <dbReference type="NCBI Taxonomy" id="578113"/>
    <lineage>
        <taxon>Eukaryota</taxon>
        <taxon>Fungi</taxon>
        <taxon>Dikarya</taxon>
        <taxon>Ascomycota</taxon>
        <taxon>Pezizomycotina</taxon>
        <taxon>Sordariomycetes</taxon>
        <taxon>Sordariomycetidae</taxon>
        <taxon>Diaporthales</taxon>
        <taxon>Cytosporaceae</taxon>
        <taxon>Cytospora</taxon>
    </lineage>
</organism>
<keyword evidence="5" id="KW-1185">Reference proteome</keyword>
<feature type="compositionally biased region" description="Polar residues" evidence="2">
    <location>
        <begin position="424"/>
        <end position="435"/>
    </location>
</feature>
<dbReference type="InterPro" id="IPR002498">
    <property type="entry name" value="PInositol-4-P-4/5-kinase_core"/>
</dbReference>
<feature type="compositionally biased region" description="Low complexity" evidence="2">
    <location>
        <begin position="583"/>
        <end position="595"/>
    </location>
</feature>
<keyword evidence="1" id="KW-0808">Transferase</keyword>
<proteinExistence type="predicted"/>
<feature type="region of interest" description="Disordered" evidence="2">
    <location>
        <begin position="99"/>
        <end position="174"/>
    </location>
</feature>
<dbReference type="PANTHER" id="PTHR23086">
    <property type="entry name" value="PHOSPHATIDYLINOSITOL-4-PHOSPHATE 5-KINASE"/>
    <property type="match status" value="1"/>
</dbReference>
<protein>
    <submittedName>
        <fullName evidence="4">Phosphatidylinositol 4-phosphate 5-kinase type-1 beta</fullName>
    </submittedName>
</protein>
<evidence type="ECO:0000313" key="4">
    <source>
        <dbReference type="EMBL" id="KUI66289.1"/>
    </source>
</evidence>
<feature type="compositionally biased region" description="Low complexity" evidence="2">
    <location>
        <begin position="32"/>
        <end position="48"/>
    </location>
</feature>
<dbReference type="SMART" id="SM00330">
    <property type="entry name" value="PIPKc"/>
    <property type="match status" value="1"/>
</dbReference>
<dbReference type="Proteomes" id="UP000078559">
    <property type="component" value="Chromosome 2"/>
</dbReference>
<dbReference type="Gene3D" id="3.30.800.10">
    <property type="entry name" value="Phosphatidylinositol Phosphate Kinase II Beta"/>
    <property type="match status" value="1"/>
</dbReference>
<dbReference type="PANTHER" id="PTHR23086:SF126">
    <property type="entry name" value="PIPK DOMAIN-CONTAINING PROTEIN"/>
    <property type="match status" value="1"/>
</dbReference>
<dbReference type="GO" id="GO:0005886">
    <property type="term" value="C:plasma membrane"/>
    <property type="evidence" value="ECO:0007669"/>
    <property type="project" value="TreeGrafter"/>
</dbReference>
<feature type="compositionally biased region" description="Basic and acidic residues" evidence="2">
    <location>
        <begin position="111"/>
        <end position="121"/>
    </location>
</feature>
<dbReference type="Pfam" id="PF01504">
    <property type="entry name" value="PIP5K"/>
    <property type="match status" value="1"/>
</dbReference>
<dbReference type="GO" id="GO:0046854">
    <property type="term" value="P:phosphatidylinositol phosphate biosynthetic process"/>
    <property type="evidence" value="ECO:0007669"/>
    <property type="project" value="TreeGrafter"/>
</dbReference>
<feature type="compositionally biased region" description="Pro residues" evidence="2">
    <location>
        <begin position="937"/>
        <end position="947"/>
    </location>
</feature>
<feature type="region of interest" description="Disordered" evidence="2">
    <location>
        <begin position="481"/>
        <end position="621"/>
    </location>
</feature>
<feature type="region of interest" description="Disordered" evidence="2">
    <location>
        <begin position="24"/>
        <end position="62"/>
    </location>
</feature>
<feature type="region of interest" description="Disordered" evidence="2">
    <location>
        <begin position="303"/>
        <end position="345"/>
    </location>
</feature>
<dbReference type="InterPro" id="IPR027483">
    <property type="entry name" value="PInositol-4-P-4/5-kinase_C_sf"/>
</dbReference>
<dbReference type="InterPro" id="IPR023610">
    <property type="entry name" value="PInositol-4/5-P-5/4-kinase"/>
</dbReference>
<dbReference type="GO" id="GO:0005524">
    <property type="term" value="F:ATP binding"/>
    <property type="evidence" value="ECO:0007669"/>
    <property type="project" value="UniProtKB-UniRule"/>
</dbReference>
<dbReference type="OrthoDB" id="70770at2759"/>
<keyword evidence="1" id="KW-0418">Kinase</keyword>
<evidence type="ECO:0000259" key="3">
    <source>
        <dbReference type="PROSITE" id="PS51455"/>
    </source>
</evidence>
<evidence type="ECO:0000313" key="5">
    <source>
        <dbReference type="Proteomes" id="UP000078559"/>
    </source>
</evidence>
<feature type="region of interest" description="Disordered" evidence="2">
    <location>
        <begin position="241"/>
        <end position="276"/>
    </location>
</feature>
<feature type="region of interest" description="Disordered" evidence="2">
    <location>
        <begin position="420"/>
        <end position="455"/>
    </location>
</feature>
<dbReference type="SUPFAM" id="SSF56104">
    <property type="entry name" value="SAICAR synthase-like"/>
    <property type="match status" value="1"/>
</dbReference>
<dbReference type="EMBL" id="CM003099">
    <property type="protein sequence ID" value="KUI66289.1"/>
    <property type="molecule type" value="Genomic_DNA"/>
</dbReference>
<keyword evidence="1" id="KW-0547">Nucleotide-binding</keyword>
<evidence type="ECO:0000256" key="1">
    <source>
        <dbReference type="PROSITE-ProRule" id="PRU00781"/>
    </source>
</evidence>
<sequence>MSTIPTSHGQVLVSGDRIQYDATKEAPRAIVSGGSRRNSTMSNSSSDSIQKETFNVGKTPHPHNQYSMLSMSTHYMESSFGSHTDLSEMTLTRRVSSPGMVIRSGTRSKHQRPDSSKSNIHERKRLRHEWLSGQVPPTKETSETAPGTIFQPDPTGKSPVTKDENKFTLKEPERNPERRIKAAQRAPSVRATTAGIRYDARDLKKVSNVAILRLKNGEDDIGHGGNPSSIYRRNTTGVLMSRKIGSRHQPKRATTDGSLQVDEAESNLGSTPKPPDRIQELMAKFDRDIKARVEAEIEQRRRRQKEITRFIGPQLSEEPKDWNMGAKKPSEQAQRPNRTELELPRSRTKAIVVHDGVPSENDNTLIAGGASTDLEIRVVEKASAELDHYSSCDEASVVAGRAVAAQMVTVGKARLVKVPPRPSIVQTAPPNTPSRSRPKPHLGTKQKDEKALPRLNLNKREMQLAQSLQPEDFFVSRDLNYRSPEGDERNGSRSMSPFKRPAAPLSYHTEGSQSEEEEEDEDNSSLFSADPATDTESNASPPVPLFNMPNSPFLYHTEQDDECPSLTTDDDQDRRIEENGVGSPYLDLPSSSPSLQMDTDLGNPQVSIPETQGRRTQKEEDQLLSATCHDSGHADLQTHYTNGQKAACARMGRLEAIARSVVRAIIKGIQKKSRSPIAFIIGLFSTIFSFYELPLHKHRPDVFSELCQRYWNLDNQEYVASFRAAEGSRPEDALETMGDMGFSGSTFFATSDGKFLVKSVSRYHEHTFFRDDLLDPYAAHMATHPKSLLVRIVDFLASSGLAIGHRLGMAPSHHIIMENIMFGKDEADKAGKPAWEQWDLKPTSYFYPERDIAEGRLTSEATKSQLADEFHDRIILSKDHADEFWRNLDEDTRLLAHYNAVDYSLFLVRIPTDAPAQAVSDPSSSSAEQEGVDLVPTDPPAAPPSPPSWRTGIPSEDGKYIYRAAILDFFWAKHKVQPQLMTFLINAYNKLIHHHGPMSITTTPDEYRERFLKLCHEIVEIQEDEGLEL</sequence>
<dbReference type="AlphaFoldDB" id="A0A194VQ33"/>
<gene>
    <name evidence="4" type="ORF">VM1G_02202</name>
</gene>